<evidence type="ECO:0000256" key="7">
    <source>
        <dbReference type="SAM" id="Coils"/>
    </source>
</evidence>
<feature type="domain" description="Exocyst complex component Sec10-like alpha-helical bundle" evidence="8">
    <location>
        <begin position="160"/>
        <end position="704"/>
    </location>
</feature>
<keyword evidence="5 7" id="KW-0175">Coiled coil</keyword>
<dbReference type="Pfam" id="PF07393">
    <property type="entry name" value="Sec10_HB"/>
    <property type="match status" value="1"/>
</dbReference>
<dbReference type="PANTHER" id="PTHR12100">
    <property type="entry name" value="SEC10"/>
    <property type="match status" value="1"/>
</dbReference>
<evidence type="ECO:0000256" key="3">
    <source>
        <dbReference type="ARBA" id="ARBA00022448"/>
    </source>
</evidence>
<protein>
    <recommendedName>
        <fullName evidence="2">Exocyst complex component 5</fullName>
    </recommendedName>
    <alternativeName>
        <fullName evidence="6">Exocyst complex component Sec10</fullName>
    </alternativeName>
</protein>
<comment type="caution">
    <text evidence="10">The sequence shown here is derived from an EMBL/GenBank/DDBJ whole genome shotgun (WGS) entry which is preliminary data.</text>
</comment>
<dbReference type="PANTHER" id="PTHR12100:SF0">
    <property type="entry name" value="EXOCYST COMPLEX COMPONENT 5"/>
    <property type="match status" value="1"/>
</dbReference>
<dbReference type="GO" id="GO:0000145">
    <property type="term" value="C:exocyst"/>
    <property type="evidence" value="ECO:0007669"/>
    <property type="project" value="TreeGrafter"/>
</dbReference>
<evidence type="ECO:0000256" key="6">
    <source>
        <dbReference type="ARBA" id="ARBA00031471"/>
    </source>
</evidence>
<proteinExistence type="inferred from homology"/>
<evidence type="ECO:0000256" key="5">
    <source>
        <dbReference type="ARBA" id="ARBA00023054"/>
    </source>
</evidence>
<keyword evidence="4" id="KW-0268">Exocytosis</keyword>
<evidence type="ECO:0000256" key="2">
    <source>
        <dbReference type="ARBA" id="ARBA00017524"/>
    </source>
</evidence>
<comment type="similarity">
    <text evidence="1">Belongs to the SEC10 family.</text>
</comment>
<dbReference type="GO" id="GO:0006887">
    <property type="term" value="P:exocytosis"/>
    <property type="evidence" value="ECO:0007669"/>
    <property type="project" value="UniProtKB-KW"/>
</dbReference>
<name>A0AA36C535_9BILA</name>
<evidence type="ECO:0000313" key="10">
    <source>
        <dbReference type="EMBL" id="CAJ0559361.1"/>
    </source>
</evidence>
<sequence>MSHQFATYVQDLEQDPFDATDFVERVVWRITQGSDTIEDPLHLKEKLEEEISSLQMLCEQFSSKINSLEQQLNNDKRDYCNQLQHLHDQNAVAIEKVRQLDNTMQSVSTAVVHLGDQLESVDAPRTRAAEALALITHFDQFLLDQPLNSAIFTDPDKLLESADLIQKLYSISQELSKDKYAFVQARITHRYEEIEKLLIDEFVRSQRDEKKMSQAAKVLAEFKGYSSCVDRYVEFLHATSFHRDRGDVFAETLHLCRNAKPKIEAIFPNPTSVLQKLVASIFSGKLKETVYAILRDHREAGDQEAYLVALSEMYTSAKKLCLELEAVHVSPDPTFLKTLCSSIFERYIDAYPKDELDYLNAQCSQILSRFYDSKKHQKRAIQSGGLQELRRDVTLRLLSADDYGGETFLAEDVAISILQETKNAFNRCQLFCGKKEVPRQAEKILDVLLAKLVVEHLDYAVELALAGITLAEPKTEPPAYFFTFVPQNTAIMLLCAKQFEDSIWPLVRGSLAEQACSKKWTGALRSLETKVNTGMNRQLNAIQGYTRFVLTSQQKKADFIPEDDQVRIGTSTACQTILRFLKSQLTALERGCDGTNLQMTEVELADRLSQTVLAHVQSFLYNSAGAMHLLCDLNEYKKFVSGWRCGRDAVLPFERLHSLANLLVVLPDSLADAARSPTLANIDRTLIVNFIQLREDHKKVKAQNLVI</sequence>
<dbReference type="InterPro" id="IPR009976">
    <property type="entry name" value="Sec10-like"/>
</dbReference>
<dbReference type="GO" id="GO:0006893">
    <property type="term" value="P:Golgi to plasma membrane transport"/>
    <property type="evidence" value="ECO:0007669"/>
    <property type="project" value="TreeGrafter"/>
</dbReference>
<dbReference type="Proteomes" id="UP001177023">
    <property type="component" value="Unassembled WGS sequence"/>
</dbReference>
<organism evidence="10 11">
    <name type="scientific">Mesorhabditis spiculigera</name>
    <dbReference type="NCBI Taxonomy" id="96644"/>
    <lineage>
        <taxon>Eukaryota</taxon>
        <taxon>Metazoa</taxon>
        <taxon>Ecdysozoa</taxon>
        <taxon>Nematoda</taxon>
        <taxon>Chromadorea</taxon>
        <taxon>Rhabditida</taxon>
        <taxon>Rhabditina</taxon>
        <taxon>Rhabditomorpha</taxon>
        <taxon>Rhabditoidea</taxon>
        <taxon>Rhabditidae</taxon>
        <taxon>Mesorhabditinae</taxon>
        <taxon>Mesorhabditis</taxon>
    </lineage>
</organism>
<evidence type="ECO:0000259" key="9">
    <source>
        <dbReference type="Pfam" id="PF20667"/>
    </source>
</evidence>
<dbReference type="InterPro" id="IPR048625">
    <property type="entry name" value="Sec10_N"/>
</dbReference>
<dbReference type="InterPro" id="IPR048627">
    <property type="entry name" value="Sec10_HB"/>
</dbReference>
<evidence type="ECO:0000256" key="1">
    <source>
        <dbReference type="ARBA" id="ARBA00006572"/>
    </source>
</evidence>
<evidence type="ECO:0000259" key="8">
    <source>
        <dbReference type="Pfam" id="PF07393"/>
    </source>
</evidence>
<dbReference type="EMBL" id="CATQJA010000336">
    <property type="protein sequence ID" value="CAJ0559361.1"/>
    <property type="molecule type" value="Genomic_DNA"/>
</dbReference>
<accession>A0AA36C535</accession>
<keyword evidence="11" id="KW-1185">Reference proteome</keyword>
<evidence type="ECO:0000313" key="11">
    <source>
        <dbReference type="Proteomes" id="UP001177023"/>
    </source>
</evidence>
<feature type="non-terminal residue" evidence="10">
    <location>
        <position position="1"/>
    </location>
</feature>
<gene>
    <name evidence="10" type="ORF">MSPICULIGERA_LOCUS1246</name>
</gene>
<feature type="domain" description="Exocyst complex component Sec10 N-terminal" evidence="9">
    <location>
        <begin position="42"/>
        <end position="154"/>
    </location>
</feature>
<dbReference type="AlphaFoldDB" id="A0AA36C535"/>
<dbReference type="Pfam" id="PF20667">
    <property type="entry name" value="Sec10_N"/>
    <property type="match status" value="1"/>
</dbReference>
<evidence type="ECO:0000256" key="4">
    <source>
        <dbReference type="ARBA" id="ARBA00022483"/>
    </source>
</evidence>
<keyword evidence="3" id="KW-0813">Transport</keyword>
<feature type="coiled-coil region" evidence="7">
    <location>
        <begin position="44"/>
        <end position="78"/>
    </location>
</feature>
<reference evidence="10" key="1">
    <citation type="submission" date="2023-06" db="EMBL/GenBank/DDBJ databases">
        <authorList>
            <person name="Delattre M."/>
        </authorList>
    </citation>
    <scope>NUCLEOTIDE SEQUENCE</scope>
    <source>
        <strain evidence="10">AF72</strain>
    </source>
</reference>